<dbReference type="InterPro" id="IPR011990">
    <property type="entry name" value="TPR-like_helical_dom_sf"/>
</dbReference>
<keyword evidence="5" id="KW-0998">Cell outer membrane</keyword>
<protein>
    <submittedName>
        <fullName evidence="9">RagB/SusD family nutrient uptake outer membrane protein</fullName>
    </submittedName>
</protein>
<comment type="similarity">
    <text evidence="2">Belongs to the SusD family.</text>
</comment>
<reference evidence="9 10" key="1">
    <citation type="submission" date="2018-07" db="EMBL/GenBank/DDBJ databases">
        <title>Parabacteroides acidifaciens nov. sp., isolated from human feces.</title>
        <authorList>
            <person name="Wang Y.J."/>
        </authorList>
    </citation>
    <scope>NUCLEOTIDE SEQUENCE [LARGE SCALE GENOMIC DNA]</scope>
    <source>
        <strain evidence="9 10">426-9</strain>
    </source>
</reference>
<dbReference type="EMBL" id="QREV01000027">
    <property type="protein sequence ID" value="RDU48902.1"/>
    <property type="molecule type" value="Genomic_DNA"/>
</dbReference>
<evidence type="ECO:0000313" key="8">
    <source>
        <dbReference type="EMBL" id="MBC8602389.1"/>
    </source>
</evidence>
<evidence type="ECO:0000313" key="10">
    <source>
        <dbReference type="Proteomes" id="UP000256321"/>
    </source>
</evidence>
<comment type="caution">
    <text evidence="9">The sequence shown here is derived from an EMBL/GenBank/DDBJ whole genome shotgun (WGS) entry which is preliminary data.</text>
</comment>
<evidence type="ECO:0000313" key="9">
    <source>
        <dbReference type="EMBL" id="RDU48902.1"/>
    </source>
</evidence>
<dbReference type="InterPro" id="IPR012944">
    <property type="entry name" value="SusD_RagB_dom"/>
</dbReference>
<dbReference type="EMBL" id="JACRTI010000027">
    <property type="protein sequence ID" value="MBC8602389.1"/>
    <property type="molecule type" value="Genomic_DNA"/>
</dbReference>
<name>A0A3D8HE32_9BACT</name>
<dbReference type="InterPro" id="IPR033985">
    <property type="entry name" value="SusD-like_N"/>
</dbReference>
<comment type="subcellular location">
    <subcellularLocation>
        <location evidence="1">Cell outer membrane</location>
    </subcellularLocation>
</comment>
<dbReference type="Pfam" id="PF14322">
    <property type="entry name" value="SusD-like_3"/>
    <property type="match status" value="1"/>
</dbReference>
<feature type="domain" description="SusD-like N-terminal" evidence="7">
    <location>
        <begin position="27"/>
        <end position="235"/>
    </location>
</feature>
<dbReference type="SUPFAM" id="SSF48452">
    <property type="entry name" value="TPR-like"/>
    <property type="match status" value="1"/>
</dbReference>
<accession>A0A3D8HE32</accession>
<proteinExistence type="inferred from homology"/>
<evidence type="ECO:0000256" key="3">
    <source>
        <dbReference type="ARBA" id="ARBA00022729"/>
    </source>
</evidence>
<evidence type="ECO:0000256" key="2">
    <source>
        <dbReference type="ARBA" id="ARBA00006275"/>
    </source>
</evidence>
<dbReference type="AlphaFoldDB" id="A0A3D8HE32"/>
<dbReference type="PROSITE" id="PS51257">
    <property type="entry name" value="PROKAR_LIPOPROTEIN"/>
    <property type="match status" value="1"/>
</dbReference>
<dbReference type="Pfam" id="PF07980">
    <property type="entry name" value="SusD_RagB"/>
    <property type="match status" value="1"/>
</dbReference>
<keyword evidence="3" id="KW-0732">Signal</keyword>
<dbReference type="Proteomes" id="UP000256321">
    <property type="component" value="Unassembled WGS sequence"/>
</dbReference>
<keyword evidence="4" id="KW-0472">Membrane</keyword>
<evidence type="ECO:0000256" key="5">
    <source>
        <dbReference type="ARBA" id="ARBA00023237"/>
    </source>
</evidence>
<dbReference type="GO" id="GO:0009279">
    <property type="term" value="C:cell outer membrane"/>
    <property type="evidence" value="ECO:0007669"/>
    <property type="project" value="UniProtKB-SubCell"/>
</dbReference>
<dbReference type="Gene3D" id="1.25.40.390">
    <property type="match status" value="1"/>
</dbReference>
<feature type="domain" description="RagB/SusD" evidence="6">
    <location>
        <begin position="329"/>
        <end position="663"/>
    </location>
</feature>
<evidence type="ECO:0000313" key="11">
    <source>
        <dbReference type="Proteomes" id="UP000629596"/>
    </source>
</evidence>
<evidence type="ECO:0000259" key="7">
    <source>
        <dbReference type="Pfam" id="PF14322"/>
    </source>
</evidence>
<evidence type="ECO:0000256" key="1">
    <source>
        <dbReference type="ARBA" id="ARBA00004442"/>
    </source>
</evidence>
<reference evidence="8 11" key="2">
    <citation type="submission" date="2020-08" db="EMBL/GenBank/DDBJ databases">
        <title>Genome public.</title>
        <authorList>
            <person name="Liu C."/>
            <person name="Sun Q."/>
        </authorList>
    </citation>
    <scope>NUCLEOTIDE SEQUENCE [LARGE SCALE GENOMIC DNA]</scope>
    <source>
        <strain evidence="8 11">426_9</strain>
    </source>
</reference>
<sequence>MKKYSYKQFAEHFLLGLSLAIMCSCNDFLDIEPVSTVSPEKYLNSEDQLAAYIINYYGGNRQTDVKTGGQLPSFTGYGGPYLNEALTDNGIERSGENKYVPGLKMVSQNDGYWNFTNIYALNYYLQNAVHKYEANAISGNETDIRHYIGEGYVLRAHEYFFRLRYLGDFPIITTVLPDNKDSLIQASKRYPRNEVARFIISDLDKAIGLMNNNPAGGKVRLTKNVALLLKARVALFEATWEKYHAGTAMVPNGTGWPGANKDYNQNYQFPSGSLDGEIDWFLDQAMDASQQVADAISLTTNNNIIRSSFSEANNPYYDMFACKDPSNYPEVLMYRAFSQDVNVAHSFNLQAYYGGNRGFTHQFEQSFLMQNGLPVYAEGSGYAGDDYITDTKIDRDWRWRLFMKAPGEVRAVENVTELEYFPEAPGIYSTAQNLGTSTGYIYGKGNSLNFNYTLDGRDETAFVCFRAAEAYLIYMEASYLKKGIIDAKADRYWRALRERAGVSPDYNKTIAATDMSKEALNDWGAYSHNQMIDPTLYNIRRERRCEFIGEGRRWEDLIRWRSLDQVVNFHIEGCKVWGPMQSVFAEGLLLADQTDEKKNTVSSPSLSPYFRVLEIVQGGNNYYNGLNFCQAHYLEPISVQHFLITSPDGQTIEDSPIYQNPGWPVVAGEGADNSR</sequence>
<gene>
    <name evidence="9" type="ORF">DWU89_12080</name>
    <name evidence="8" type="ORF">H8784_11775</name>
</gene>
<dbReference type="RefSeq" id="WP_115499893.1">
    <property type="nucleotide sequence ID" value="NZ_JACRTI010000027.1"/>
</dbReference>
<evidence type="ECO:0000256" key="4">
    <source>
        <dbReference type="ARBA" id="ARBA00023136"/>
    </source>
</evidence>
<evidence type="ECO:0000259" key="6">
    <source>
        <dbReference type="Pfam" id="PF07980"/>
    </source>
</evidence>
<organism evidence="9 10">
    <name type="scientific">Parabacteroides acidifaciens</name>
    <dbReference type="NCBI Taxonomy" id="2290935"/>
    <lineage>
        <taxon>Bacteria</taxon>
        <taxon>Pseudomonadati</taxon>
        <taxon>Bacteroidota</taxon>
        <taxon>Bacteroidia</taxon>
        <taxon>Bacteroidales</taxon>
        <taxon>Tannerellaceae</taxon>
        <taxon>Parabacteroides</taxon>
    </lineage>
</organism>
<dbReference type="Proteomes" id="UP000629596">
    <property type="component" value="Unassembled WGS sequence"/>
</dbReference>
<keyword evidence="11" id="KW-1185">Reference proteome</keyword>